<accession>A0A6A6TBW7</accession>
<evidence type="ECO:0000313" key="2">
    <source>
        <dbReference type="Proteomes" id="UP000799324"/>
    </source>
</evidence>
<sequence>MTTLRAAFKSFLEELPIVEIAKKIKSADEGQRLWPSQTTKNDNKFNFRADRGSKSKRWNSCYEIIFQANENADNKGGLENAATDNYRIIAKAVVNTGVVIDITEDALDSFDETNV</sequence>
<dbReference type="EMBL" id="MU004325">
    <property type="protein sequence ID" value="KAF2657469.1"/>
    <property type="molecule type" value="Genomic_DNA"/>
</dbReference>
<gene>
    <name evidence="1" type="ORF">K491DRAFT_742109</name>
</gene>
<organism evidence="1 2">
    <name type="scientific">Lophiostoma macrostomum CBS 122681</name>
    <dbReference type="NCBI Taxonomy" id="1314788"/>
    <lineage>
        <taxon>Eukaryota</taxon>
        <taxon>Fungi</taxon>
        <taxon>Dikarya</taxon>
        <taxon>Ascomycota</taxon>
        <taxon>Pezizomycotina</taxon>
        <taxon>Dothideomycetes</taxon>
        <taxon>Pleosporomycetidae</taxon>
        <taxon>Pleosporales</taxon>
        <taxon>Lophiostomataceae</taxon>
        <taxon>Lophiostoma</taxon>
    </lineage>
</organism>
<proteinExistence type="predicted"/>
<dbReference type="Proteomes" id="UP000799324">
    <property type="component" value="Unassembled WGS sequence"/>
</dbReference>
<protein>
    <submittedName>
        <fullName evidence="1">Uncharacterized protein</fullName>
    </submittedName>
</protein>
<dbReference type="AlphaFoldDB" id="A0A6A6TBW7"/>
<keyword evidence="2" id="KW-1185">Reference proteome</keyword>
<dbReference type="OrthoDB" id="2933464at2759"/>
<reference evidence="1" key="1">
    <citation type="journal article" date="2020" name="Stud. Mycol.">
        <title>101 Dothideomycetes genomes: a test case for predicting lifestyles and emergence of pathogens.</title>
        <authorList>
            <person name="Haridas S."/>
            <person name="Albert R."/>
            <person name="Binder M."/>
            <person name="Bloem J."/>
            <person name="Labutti K."/>
            <person name="Salamov A."/>
            <person name="Andreopoulos B."/>
            <person name="Baker S."/>
            <person name="Barry K."/>
            <person name="Bills G."/>
            <person name="Bluhm B."/>
            <person name="Cannon C."/>
            <person name="Castanera R."/>
            <person name="Culley D."/>
            <person name="Daum C."/>
            <person name="Ezra D."/>
            <person name="Gonzalez J."/>
            <person name="Henrissat B."/>
            <person name="Kuo A."/>
            <person name="Liang C."/>
            <person name="Lipzen A."/>
            <person name="Lutzoni F."/>
            <person name="Magnuson J."/>
            <person name="Mondo S."/>
            <person name="Nolan M."/>
            <person name="Ohm R."/>
            <person name="Pangilinan J."/>
            <person name="Park H.-J."/>
            <person name="Ramirez L."/>
            <person name="Alfaro M."/>
            <person name="Sun H."/>
            <person name="Tritt A."/>
            <person name="Yoshinaga Y."/>
            <person name="Zwiers L.-H."/>
            <person name="Turgeon B."/>
            <person name="Goodwin S."/>
            <person name="Spatafora J."/>
            <person name="Crous P."/>
            <person name="Grigoriev I."/>
        </authorList>
    </citation>
    <scope>NUCLEOTIDE SEQUENCE</scope>
    <source>
        <strain evidence="1">CBS 122681</strain>
    </source>
</reference>
<evidence type="ECO:0000313" key="1">
    <source>
        <dbReference type="EMBL" id="KAF2657469.1"/>
    </source>
</evidence>
<name>A0A6A6TBW7_9PLEO</name>